<name>A2BMB4_HYPBU</name>
<evidence type="ECO:0000313" key="2">
    <source>
        <dbReference type="EMBL" id="ABM81125.1"/>
    </source>
</evidence>
<reference evidence="2 3" key="1">
    <citation type="journal article" date="2007" name="Archaea">
        <title>The genome of Hyperthermus butylicus: a sulfur-reducing, peptide fermenting, neutrophilic Crenarchaeote growing up to 108 degrees C.</title>
        <authorList>
            <person name="Brugger K."/>
            <person name="Chen L."/>
            <person name="Stark M."/>
            <person name="Zibat A."/>
            <person name="Redder P."/>
            <person name="Ruepp A."/>
            <person name="Awayez M."/>
            <person name="She Q."/>
            <person name="Garrett R.A."/>
            <person name="Klenk H.P."/>
        </authorList>
    </citation>
    <scope>NUCLEOTIDE SEQUENCE [LARGE SCALE GENOMIC DNA]</scope>
    <source>
        <strain evidence="3">DSM 5456 / JCM 9403 / PLM1-5</strain>
    </source>
</reference>
<dbReference type="Pfam" id="PF08241">
    <property type="entry name" value="Methyltransf_11"/>
    <property type="match status" value="1"/>
</dbReference>
<dbReference type="SUPFAM" id="SSF53335">
    <property type="entry name" value="S-adenosyl-L-methionine-dependent methyltransferases"/>
    <property type="match status" value="1"/>
</dbReference>
<dbReference type="STRING" id="415426.Hbut_1295"/>
<keyword evidence="3" id="KW-1185">Reference proteome</keyword>
<protein>
    <recommendedName>
        <fullName evidence="1">Methyltransferase type 11 domain-containing protein</fullName>
    </recommendedName>
</protein>
<dbReference type="Proteomes" id="UP000002593">
    <property type="component" value="Chromosome"/>
</dbReference>
<dbReference type="KEGG" id="hbu:Hbut_1295"/>
<dbReference type="InterPro" id="IPR013216">
    <property type="entry name" value="Methyltransf_11"/>
</dbReference>
<dbReference type="GO" id="GO:0008757">
    <property type="term" value="F:S-adenosylmethionine-dependent methyltransferase activity"/>
    <property type="evidence" value="ECO:0007669"/>
    <property type="project" value="InterPro"/>
</dbReference>
<organism evidence="2 3">
    <name type="scientific">Hyperthermus butylicus (strain DSM 5456 / JCM 9403 / PLM1-5)</name>
    <dbReference type="NCBI Taxonomy" id="415426"/>
    <lineage>
        <taxon>Archaea</taxon>
        <taxon>Thermoproteota</taxon>
        <taxon>Thermoprotei</taxon>
        <taxon>Desulfurococcales</taxon>
        <taxon>Pyrodictiaceae</taxon>
        <taxon>Hyperthermus</taxon>
    </lineage>
</organism>
<proteinExistence type="predicted"/>
<dbReference type="Gene3D" id="3.40.50.150">
    <property type="entry name" value="Vaccinia Virus protein VP39"/>
    <property type="match status" value="1"/>
</dbReference>
<dbReference type="RefSeq" id="WP_011822443.1">
    <property type="nucleotide sequence ID" value="NC_008818.1"/>
</dbReference>
<dbReference type="EnsemblBacteria" id="ABM81125">
    <property type="protein sequence ID" value="ABM81125"/>
    <property type="gene ID" value="Hbut_1295"/>
</dbReference>
<gene>
    <name evidence="2" type="ordered locus">Hbut_1295</name>
</gene>
<dbReference type="HOGENOM" id="CLU_124259_0_0_2"/>
<sequence length="186" mass="21278">MASRKEMMRLKYNITCANYDELYGEEQREKYECTLRKTPGIKGIILDDGCGTALFVEFLKEKNMIKTIKSYICLDLTPCMLDKARERIERLNIGHIIDLVEADAEHIPLRSKSVDYTFSFTVIDLLEDIKQGVNEIDRVTRIRAYVSSLKKASNTMIKPAAKKYGLTLCETSKDIVFMRETKSSAG</sequence>
<feature type="domain" description="Methyltransferase type 11" evidence="1">
    <location>
        <begin position="46"/>
        <end position="142"/>
    </location>
</feature>
<evidence type="ECO:0000313" key="3">
    <source>
        <dbReference type="Proteomes" id="UP000002593"/>
    </source>
</evidence>
<dbReference type="GeneID" id="4781514"/>
<dbReference type="OrthoDB" id="147504at2157"/>
<dbReference type="eggNOG" id="arCOG03773">
    <property type="taxonomic scope" value="Archaea"/>
</dbReference>
<accession>A2BMB4</accession>
<dbReference type="EMBL" id="CP000493">
    <property type="protein sequence ID" value="ABM81125.1"/>
    <property type="molecule type" value="Genomic_DNA"/>
</dbReference>
<dbReference type="AlphaFoldDB" id="A2BMB4"/>
<evidence type="ECO:0000259" key="1">
    <source>
        <dbReference type="Pfam" id="PF08241"/>
    </source>
</evidence>
<dbReference type="InterPro" id="IPR029063">
    <property type="entry name" value="SAM-dependent_MTases_sf"/>
</dbReference>